<proteinExistence type="predicted"/>
<organism evidence="2 3">
    <name type="scientific">Aromia moschata</name>
    <dbReference type="NCBI Taxonomy" id="1265417"/>
    <lineage>
        <taxon>Eukaryota</taxon>
        <taxon>Metazoa</taxon>
        <taxon>Ecdysozoa</taxon>
        <taxon>Arthropoda</taxon>
        <taxon>Hexapoda</taxon>
        <taxon>Insecta</taxon>
        <taxon>Pterygota</taxon>
        <taxon>Neoptera</taxon>
        <taxon>Endopterygota</taxon>
        <taxon>Coleoptera</taxon>
        <taxon>Polyphaga</taxon>
        <taxon>Cucujiformia</taxon>
        <taxon>Chrysomeloidea</taxon>
        <taxon>Cerambycidae</taxon>
        <taxon>Cerambycinae</taxon>
        <taxon>Callichromatini</taxon>
        <taxon>Aromia</taxon>
    </lineage>
</organism>
<dbReference type="PANTHER" id="PTHR47326">
    <property type="entry name" value="TRANSPOSABLE ELEMENT TC3 TRANSPOSASE-LIKE PROTEIN"/>
    <property type="match status" value="1"/>
</dbReference>
<dbReference type="AlphaFoldDB" id="A0AAV8XWT6"/>
<dbReference type="EMBL" id="JAPWTK010000285">
    <property type="protein sequence ID" value="KAJ8943561.1"/>
    <property type="molecule type" value="Genomic_DNA"/>
</dbReference>
<reference evidence="2" key="1">
    <citation type="journal article" date="2023" name="Insect Mol. Biol.">
        <title>Genome sequencing provides insights into the evolution of gene families encoding plant cell wall-degrading enzymes in longhorned beetles.</title>
        <authorList>
            <person name="Shin N.R."/>
            <person name="Okamura Y."/>
            <person name="Kirsch R."/>
            <person name="Pauchet Y."/>
        </authorList>
    </citation>
    <scope>NUCLEOTIDE SEQUENCE</scope>
    <source>
        <strain evidence="2">AMC_N1</strain>
    </source>
</reference>
<evidence type="ECO:0000313" key="2">
    <source>
        <dbReference type="EMBL" id="KAJ8943561.1"/>
    </source>
</evidence>
<protein>
    <recommendedName>
        <fullName evidence="1">DUF4817 domain-containing protein</fullName>
    </recommendedName>
</protein>
<keyword evidence="3" id="KW-1185">Reference proteome</keyword>
<evidence type="ECO:0000313" key="3">
    <source>
        <dbReference type="Proteomes" id="UP001162162"/>
    </source>
</evidence>
<accession>A0AAV8XWT6</accession>
<comment type="caution">
    <text evidence="2">The sequence shown here is derived from an EMBL/GenBank/DDBJ whole genome shotgun (WGS) entry which is preliminary data.</text>
</comment>
<evidence type="ECO:0000259" key="1">
    <source>
        <dbReference type="Pfam" id="PF16087"/>
    </source>
</evidence>
<dbReference type="Pfam" id="PF16087">
    <property type="entry name" value="DUF4817"/>
    <property type="match status" value="1"/>
</dbReference>
<dbReference type="InterPro" id="IPR032135">
    <property type="entry name" value="DUF4817"/>
</dbReference>
<name>A0AAV8XWT6_9CUCU</name>
<dbReference type="PANTHER" id="PTHR47326:SF1">
    <property type="entry name" value="HTH PSQ-TYPE DOMAIN-CONTAINING PROTEIN"/>
    <property type="match status" value="1"/>
</dbReference>
<feature type="domain" description="DUF4817" evidence="1">
    <location>
        <begin position="63"/>
        <end position="108"/>
    </location>
</feature>
<gene>
    <name evidence="2" type="ORF">NQ318_008264</name>
</gene>
<sequence>MKEVAQEMRRYNIEILALQEIRWPQDGMISKENYTLYYSGKKNKVKCKMPRHNLFSNEELRVMVCVYSKENFNGRRAHRRYLEMYSNRRQPDFRIIENLYDRFGETGSFRPKRDSACRPKTLNPEQEEEILVRVAENSELSIRHIAIETGGKEQYIKVQTITEEDCSFAVTTKSFIVSTRHKHKREHKTTWMIPGSTEDGDLMRRADIDSLILSITDIPVYGFMSLALTNTSKDLLRLGERLGYYPFEGPHGVDFASALLLIPSESGGQGIFQNGYPQK</sequence>
<dbReference type="Proteomes" id="UP001162162">
    <property type="component" value="Unassembled WGS sequence"/>
</dbReference>